<evidence type="ECO:0000313" key="3">
    <source>
        <dbReference type="WBParaSite" id="HPBE_0000680201-mRNA-1"/>
    </source>
</evidence>
<accession>A0A183FIQ5</accession>
<reference evidence="3" key="2">
    <citation type="submission" date="2019-09" db="UniProtKB">
        <authorList>
            <consortium name="WormBaseParasite"/>
        </authorList>
    </citation>
    <scope>IDENTIFICATION</scope>
</reference>
<sequence length="181" mass="19847">MHGLIVAAPHDLLHSPRSIQSAEKRTALCVARLRRQELRVYDGSSATAALKSKVNLGVGVHAVVRDEMGIILSESCSCYAGVARFRFMSDAPAIRVTGLTIEFIMTAVTAFRNAHMPIKVTCDNDYVLTVLRCFLDKQVLNLILSSIAKASLWNNSEEKEVSSLLEGDSDLHQCVVKAFDV</sequence>
<dbReference type="AlphaFoldDB" id="A0A183FIQ5"/>
<dbReference type="WBParaSite" id="HPBE_0000680201-mRNA-1">
    <property type="protein sequence ID" value="HPBE_0000680201-mRNA-1"/>
    <property type="gene ID" value="HPBE_0000680201"/>
</dbReference>
<dbReference type="Proteomes" id="UP000050761">
    <property type="component" value="Unassembled WGS sequence"/>
</dbReference>
<gene>
    <name evidence="1" type="ORF">HPBE_LOCUS6803</name>
</gene>
<accession>A0A3P8AZC6</accession>
<proteinExistence type="predicted"/>
<evidence type="ECO:0000313" key="2">
    <source>
        <dbReference type="Proteomes" id="UP000050761"/>
    </source>
</evidence>
<keyword evidence="2" id="KW-1185">Reference proteome</keyword>
<protein>
    <submittedName>
        <fullName evidence="3">RNase H domain-containing protein</fullName>
    </submittedName>
</protein>
<evidence type="ECO:0000313" key="1">
    <source>
        <dbReference type="EMBL" id="VDO69728.1"/>
    </source>
</evidence>
<dbReference type="EMBL" id="UZAH01025744">
    <property type="protein sequence ID" value="VDO69728.1"/>
    <property type="molecule type" value="Genomic_DNA"/>
</dbReference>
<organism evidence="2 3">
    <name type="scientific">Heligmosomoides polygyrus</name>
    <name type="common">Parasitic roundworm</name>
    <dbReference type="NCBI Taxonomy" id="6339"/>
    <lineage>
        <taxon>Eukaryota</taxon>
        <taxon>Metazoa</taxon>
        <taxon>Ecdysozoa</taxon>
        <taxon>Nematoda</taxon>
        <taxon>Chromadorea</taxon>
        <taxon>Rhabditida</taxon>
        <taxon>Rhabditina</taxon>
        <taxon>Rhabditomorpha</taxon>
        <taxon>Strongyloidea</taxon>
        <taxon>Heligmosomidae</taxon>
        <taxon>Heligmosomoides</taxon>
    </lineage>
</organism>
<reference evidence="1 2" key="1">
    <citation type="submission" date="2018-11" db="EMBL/GenBank/DDBJ databases">
        <authorList>
            <consortium name="Pathogen Informatics"/>
        </authorList>
    </citation>
    <scope>NUCLEOTIDE SEQUENCE [LARGE SCALE GENOMIC DNA]</scope>
</reference>
<name>A0A183FIQ5_HELPZ</name>